<feature type="non-terminal residue" evidence="1">
    <location>
        <position position="192"/>
    </location>
</feature>
<gene>
    <name evidence="1" type="ORF">S01H1_16982</name>
</gene>
<dbReference type="InterPro" id="IPR046341">
    <property type="entry name" value="SET_dom_sf"/>
</dbReference>
<sequence>MCIHILYMNFKEFLEWITKHNGFLHESIIRKKVNGIFGMYATQNIPKNTVLTKLPYKTCIISRHITKKINNTTTKTNDQQGLIIFLIREYLKGEKSFYYPYLKNLPTYEDYVSYSPLLYNEKMFSLLQKYNSNIFKTLSSQKKKLLHDAQSIQKFDSSLKYNDIVRFLLIIKRRAWGYPKKNLPEHFLKNNK</sequence>
<name>X0RI38_9ZZZZ</name>
<protein>
    <submittedName>
        <fullName evidence="1">Uncharacterized protein</fullName>
    </submittedName>
</protein>
<evidence type="ECO:0000313" key="1">
    <source>
        <dbReference type="EMBL" id="GAF68433.1"/>
    </source>
</evidence>
<dbReference type="GO" id="GO:0016279">
    <property type="term" value="F:protein-lysine N-methyltransferase activity"/>
    <property type="evidence" value="ECO:0007669"/>
    <property type="project" value="TreeGrafter"/>
</dbReference>
<dbReference type="EMBL" id="BARS01008970">
    <property type="protein sequence ID" value="GAF68433.1"/>
    <property type="molecule type" value="Genomic_DNA"/>
</dbReference>
<organism evidence="1">
    <name type="scientific">marine sediment metagenome</name>
    <dbReference type="NCBI Taxonomy" id="412755"/>
    <lineage>
        <taxon>unclassified sequences</taxon>
        <taxon>metagenomes</taxon>
        <taxon>ecological metagenomes</taxon>
    </lineage>
</organism>
<comment type="caution">
    <text evidence="1">The sequence shown here is derived from an EMBL/GenBank/DDBJ whole genome shotgun (WGS) entry which is preliminary data.</text>
</comment>
<reference evidence="1" key="1">
    <citation type="journal article" date="2014" name="Front. Microbiol.">
        <title>High frequency of phylogenetically diverse reductive dehalogenase-homologous genes in deep subseafloor sedimentary metagenomes.</title>
        <authorList>
            <person name="Kawai M."/>
            <person name="Futagami T."/>
            <person name="Toyoda A."/>
            <person name="Takaki Y."/>
            <person name="Nishi S."/>
            <person name="Hori S."/>
            <person name="Arai W."/>
            <person name="Tsubouchi T."/>
            <person name="Morono Y."/>
            <person name="Uchiyama I."/>
            <person name="Ito T."/>
            <person name="Fujiyama A."/>
            <person name="Inagaki F."/>
            <person name="Takami H."/>
        </authorList>
    </citation>
    <scope>NUCLEOTIDE SEQUENCE</scope>
    <source>
        <strain evidence="1">Expedition CK06-06</strain>
    </source>
</reference>
<dbReference type="AlphaFoldDB" id="X0RI38"/>
<dbReference type="PANTHER" id="PTHR13271">
    <property type="entry name" value="UNCHARACTERIZED PUTATIVE METHYLTRANSFERASE"/>
    <property type="match status" value="1"/>
</dbReference>
<dbReference type="SUPFAM" id="SSF82199">
    <property type="entry name" value="SET domain"/>
    <property type="match status" value="1"/>
</dbReference>
<dbReference type="InterPro" id="IPR050600">
    <property type="entry name" value="SETD3_SETD6_MTase"/>
</dbReference>
<proteinExistence type="predicted"/>
<dbReference type="Gene3D" id="3.90.1410.10">
    <property type="entry name" value="set domain protein methyltransferase, domain 1"/>
    <property type="match status" value="1"/>
</dbReference>
<accession>X0RI38</accession>